<reference evidence="1 2" key="1">
    <citation type="submission" date="2018-11" db="EMBL/GenBank/DDBJ databases">
        <authorList>
            <consortium name="Pathogen Informatics"/>
        </authorList>
    </citation>
    <scope>NUCLEOTIDE SEQUENCE [LARGE SCALE GENOMIC DNA]</scope>
    <source>
        <strain>Denwood</strain>
        <strain evidence="2">Zambia</strain>
    </source>
</reference>
<dbReference type="EMBL" id="UZAL01002846">
    <property type="protein sequence ID" value="VDO84963.1"/>
    <property type="molecule type" value="Genomic_DNA"/>
</dbReference>
<evidence type="ECO:0000313" key="2">
    <source>
        <dbReference type="Proteomes" id="UP000269396"/>
    </source>
</evidence>
<sequence length="73" mass="8528">MIVEQSIEWNSSPHINFIEYAEAFDIVDKTTLWRLLRRYDVFVKVVNIIRNSYDGLNSGIVHCVVHLNLPIVI</sequence>
<keyword evidence="2" id="KW-1185">Reference proteome</keyword>
<dbReference type="AlphaFoldDB" id="A0A183NJA2"/>
<gene>
    <name evidence="1" type="ORF">SMTD_LOCUS2188</name>
</gene>
<name>A0A183NJA2_9TREM</name>
<proteinExistence type="predicted"/>
<dbReference type="Proteomes" id="UP000269396">
    <property type="component" value="Unassembled WGS sequence"/>
</dbReference>
<evidence type="ECO:0000313" key="1">
    <source>
        <dbReference type="EMBL" id="VDO84963.1"/>
    </source>
</evidence>
<accession>A0A183NJA2</accession>
<protein>
    <submittedName>
        <fullName evidence="1">Uncharacterized protein</fullName>
    </submittedName>
</protein>
<organism evidence="1 2">
    <name type="scientific">Schistosoma mattheei</name>
    <dbReference type="NCBI Taxonomy" id="31246"/>
    <lineage>
        <taxon>Eukaryota</taxon>
        <taxon>Metazoa</taxon>
        <taxon>Spiralia</taxon>
        <taxon>Lophotrochozoa</taxon>
        <taxon>Platyhelminthes</taxon>
        <taxon>Trematoda</taxon>
        <taxon>Digenea</taxon>
        <taxon>Strigeidida</taxon>
        <taxon>Schistosomatoidea</taxon>
        <taxon>Schistosomatidae</taxon>
        <taxon>Schistosoma</taxon>
    </lineage>
</organism>